<dbReference type="AlphaFoldDB" id="A0A9P9KI89"/>
<proteinExistence type="predicted"/>
<dbReference type="EMBL" id="JAGMUX010000007">
    <property type="protein sequence ID" value="KAH7253514.1"/>
    <property type="molecule type" value="Genomic_DNA"/>
</dbReference>
<dbReference type="OrthoDB" id="4187105at2759"/>
<dbReference type="InterPro" id="IPR011009">
    <property type="entry name" value="Kinase-like_dom_sf"/>
</dbReference>
<dbReference type="RefSeq" id="XP_046049761.1">
    <property type="nucleotide sequence ID" value="XM_046187650.1"/>
</dbReference>
<gene>
    <name evidence="1" type="ORF">BKA55DRAFT_510882</name>
</gene>
<dbReference type="Proteomes" id="UP000720189">
    <property type="component" value="Unassembled WGS sequence"/>
</dbReference>
<comment type="caution">
    <text evidence="1">The sequence shown here is derived from an EMBL/GenBank/DDBJ whole genome shotgun (WGS) entry which is preliminary data.</text>
</comment>
<keyword evidence="2" id="KW-1185">Reference proteome</keyword>
<reference evidence="1" key="1">
    <citation type="journal article" date="2021" name="Nat. Commun.">
        <title>Genetic determinants of endophytism in the Arabidopsis root mycobiome.</title>
        <authorList>
            <person name="Mesny F."/>
            <person name="Miyauchi S."/>
            <person name="Thiergart T."/>
            <person name="Pickel B."/>
            <person name="Atanasova L."/>
            <person name="Karlsson M."/>
            <person name="Huettel B."/>
            <person name="Barry K.W."/>
            <person name="Haridas S."/>
            <person name="Chen C."/>
            <person name="Bauer D."/>
            <person name="Andreopoulos W."/>
            <person name="Pangilinan J."/>
            <person name="LaButti K."/>
            <person name="Riley R."/>
            <person name="Lipzen A."/>
            <person name="Clum A."/>
            <person name="Drula E."/>
            <person name="Henrissat B."/>
            <person name="Kohler A."/>
            <person name="Grigoriev I.V."/>
            <person name="Martin F.M."/>
            <person name="Hacquard S."/>
        </authorList>
    </citation>
    <scope>NUCLEOTIDE SEQUENCE</scope>
    <source>
        <strain evidence="1">MPI-CAGE-AT-0023</strain>
    </source>
</reference>
<organism evidence="1 2">
    <name type="scientific">Fusarium redolens</name>
    <dbReference type="NCBI Taxonomy" id="48865"/>
    <lineage>
        <taxon>Eukaryota</taxon>
        <taxon>Fungi</taxon>
        <taxon>Dikarya</taxon>
        <taxon>Ascomycota</taxon>
        <taxon>Pezizomycotina</taxon>
        <taxon>Sordariomycetes</taxon>
        <taxon>Hypocreomycetidae</taxon>
        <taxon>Hypocreales</taxon>
        <taxon>Nectriaceae</taxon>
        <taxon>Fusarium</taxon>
        <taxon>Fusarium redolens species complex</taxon>
    </lineage>
</organism>
<name>A0A9P9KI89_FUSRE</name>
<dbReference type="GeneID" id="70217604"/>
<sequence>MSQPPPPDALDAFGAEGSLLHVPGGRGLCYRTSQRILLRPSDDDEESEYIANLCESLLELHPTDYRVPSPILASGVPAKYVCNGWTAWEYLEGKATPKGNFDILMRACRAFHVDVASLVTEKPSFLSMRQNRFTEADLVTWQEKNLEDVEGINSDIMAVVQPILDQLLKLRQSFRQEITKQLIHGDLTGNVLFNTETNNPPAIIDITLYWRPAEYAEAIIVADGLIWLNEDRKLVEMFGTDHTRMQLLVRALYWRCLSFAIDPILPWVNDNLPKANFAGAIYIRPKIWIPGLSFNMDWHPHSQSGKLSLFATTQLITPPAETPSNETTRLTAEFISLMAIDDDRFGFEAYGPYFFADLPRRIGSNSALDTTTSAMIASFQAIRLRKTADKKIFSLYGKALRSLQNCLSDDDQPVMLKLELVLMMMLCQIWIDNKHANKHRGVIAYLLKEAVSQGEILHSGDIRAWCLQASDQIYAALCDPKVELGSWFWDVAVQDTIMTRPYHYEQNLYCFELGAIGDLPVFLRDPERYLYQLKCYYNMLSQERAVMRKLYEEAMVATLSTDASPACRMKAIEYASGHAGLLVQAALIGPTLNPFGVLPDYTQDSHEICDDSILLANRCQTFRPCGASYVPELLKLVWASLDDGYRHEELEKLMDEYAEDVQGASYLEEARVMRGRFEKLGWSNELLGEREEGPGTPPPCVIL</sequence>
<dbReference type="SUPFAM" id="SSF56112">
    <property type="entry name" value="Protein kinase-like (PK-like)"/>
    <property type="match status" value="1"/>
</dbReference>
<protein>
    <recommendedName>
        <fullName evidence="3">Aminoglycoside phosphotransferase domain-containing protein</fullName>
    </recommendedName>
</protein>
<evidence type="ECO:0000313" key="1">
    <source>
        <dbReference type="EMBL" id="KAH7253514.1"/>
    </source>
</evidence>
<evidence type="ECO:0000313" key="2">
    <source>
        <dbReference type="Proteomes" id="UP000720189"/>
    </source>
</evidence>
<accession>A0A9P9KI89</accession>
<evidence type="ECO:0008006" key="3">
    <source>
        <dbReference type="Google" id="ProtNLM"/>
    </source>
</evidence>